<dbReference type="AlphaFoldDB" id="A0A538UBK5"/>
<keyword evidence="1" id="KW-0812">Transmembrane</keyword>
<reference evidence="2 3" key="1">
    <citation type="journal article" date="2019" name="Nat. Microbiol.">
        <title>Mediterranean grassland soil C-N compound turnover is dependent on rainfall and depth, and is mediated by genomically divergent microorganisms.</title>
        <authorList>
            <person name="Diamond S."/>
            <person name="Andeer P.F."/>
            <person name="Li Z."/>
            <person name="Crits-Christoph A."/>
            <person name="Burstein D."/>
            <person name="Anantharaman K."/>
            <person name="Lane K.R."/>
            <person name="Thomas B.C."/>
            <person name="Pan C."/>
            <person name="Northen T.R."/>
            <person name="Banfield J.F."/>
        </authorList>
    </citation>
    <scope>NUCLEOTIDE SEQUENCE [LARGE SCALE GENOMIC DNA]</scope>
    <source>
        <strain evidence="2">WS_11</strain>
    </source>
</reference>
<evidence type="ECO:0000313" key="2">
    <source>
        <dbReference type="EMBL" id="TMQ73264.1"/>
    </source>
</evidence>
<feature type="transmembrane region" description="Helical" evidence="1">
    <location>
        <begin position="13"/>
        <end position="36"/>
    </location>
</feature>
<keyword evidence="1" id="KW-0472">Membrane</keyword>
<dbReference type="Proteomes" id="UP000319771">
    <property type="component" value="Unassembled WGS sequence"/>
</dbReference>
<proteinExistence type="predicted"/>
<organism evidence="2 3">
    <name type="scientific">Eiseniibacteriota bacterium</name>
    <dbReference type="NCBI Taxonomy" id="2212470"/>
    <lineage>
        <taxon>Bacteria</taxon>
        <taxon>Candidatus Eiseniibacteriota</taxon>
    </lineage>
</organism>
<gene>
    <name evidence="2" type="ORF">E6K81_05150</name>
</gene>
<comment type="caution">
    <text evidence="2">The sequence shown here is derived from an EMBL/GenBank/DDBJ whole genome shotgun (WGS) entry which is preliminary data.</text>
</comment>
<dbReference type="EMBL" id="VBPB01000076">
    <property type="protein sequence ID" value="TMQ73264.1"/>
    <property type="molecule type" value="Genomic_DNA"/>
</dbReference>
<feature type="transmembrane region" description="Helical" evidence="1">
    <location>
        <begin position="123"/>
        <end position="140"/>
    </location>
</feature>
<evidence type="ECO:0000313" key="3">
    <source>
        <dbReference type="Proteomes" id="UP000319771"/>
    </source>
</evidence>
<evidence type="ECO:0000256" key="1">
    <source>
        <dbReference type="SAM" id="Phobius"/>
    </source>
</evidence>
<keyword evidence="1" id="KW-1133">Transmembrane helix</keyword>
<protein>
    <submittedName>
        <fullName evidence="2">Uncharacterized protein</fullName>
    </submittedName>
</protein>
<feature type="transmembrane region" description="Helical" evidence="1">
    <location>
        <begin position="56"/>
        <end position="76"/>
    </location>
</feature>
<feature type="transmembrane region" description="Helical" evidence="1">
    <location>
        <begin position="160"/>
        <end position="180"/>
    </location>
</feature>
<sequence length="197" mass="20677">MSVYLREKSGVDWLGMFFLPALLIPAVAAVLVGGVVPALPSAGAPPPHRFKQVLALVLRPVASGLLCFVVYSAAIAVRDFHGDASPVIAYLESIAVLAAFAALLWTSASFLLQPATAPRPGPFATSVTAMIVVDLAFMSSNLWEGHHGTLAQGLQQVALLVLWLGLPSLAFLLSALWALGQVRRLASTSRASPGRQA</sequence>
<feature type="transmembrane region" description="Helical" evidence="1">
    <location>
        <begin position="88"/>
        <end position="111"/>
    </location>
</feature>
<accession>A0A538UBK5</accession>
<name>A0A538UBK5_UNCEI</name>